<protein>
    <submittedName>
        <fullName evidence="1">Uncharacterized protein</fullName>
    </submittedName>
</protein>
<accession>A0ACD3ADP2</accession>
<gene>
    <name evidence="1" type="ORF">BDN72DRAFT_307419</name>
</gene>
<proteinExistence type="predicted"/>
<sequence>MLRRLLCPSTRGFLACGVEGVGLHVAIALENLVGRRKVSGRVHRGSDNPGTCVSSRGTAGYCLHGKRPALNTAQEVTD</sequence>
<evidence type="ECO:0000313" key="2">
    <source>
        <dbReference type="Proteomes" id="UP000308600"/>
    </source>
</evidence>
<keyword evidence="2" id="KW-1185">Reference proteome</keyword>
<dbReference type="EMBL" id="ML208512">
    <property type="protein sequence ID" value="TFK63641.1"/>
    <property type="molecule type" value="Genomic_DNA"/>
</dbReference>
<name>A0ACD3ADP2_9AGAR</name>
<organism evidence="1 2">
    <name type="scientific">Pluteus cervinus</name>
    <dbReference type="NCBI Taxonomy" id="181527"/>
    <lineage>
        <taxon>Eukaryota</taxon>
        <taxon>Fungi</taxon>
        <taxon>Dikarya</taxon>
        <taxon>Basidiomycota</taxon>
        <taxon>Agaricomycotina</taxon>
        <taxon>Agaricomycetes</taxon>
        <taxon>Agaricomycetidae</taxon>
        <taxon>Agaricales</taxon>
        <taxon>Pluteineae</taxon>
        <taxon>Pluteaceae</taxon>
        <taxon>Pluteus</taxon>
    </lineage>
</organism>
<dbReference type="Proteomes" id="UP000308600">
    <property type="component" value="Unassembled WGS sequence"/>
</dbReference>
<reference evidence="1 2" key="1">
    <citation type="journal article" date="2019" name="Nat. Ecol. Evol.">
        <title>Megaphylogeny resolves global patterns of mushroom evolution.</title>
        <authorList>
            <person name="Varga T."/>
            <person name="Krizsan K."/>
            <person name="Foldi C."/>
            <person name="Dima B."/>
            <person name="Sanchez-Garcia M."/>
            <person name="Sanchez-Ramirez S."/>
            <person name="Szollosi G.J."/>
            <person name="Szarkandi J.G."/>
            <person name="Papp V."/>
            <person name="Albert L."/>
            <person name="Andreopoulos W."/>
            <person name="Angelini C."/>
            <person name="Antonin V."/>
            <person name="Barry K.W."/>
            <person name="Bougher N.L."/>
            <person name="Buchanan P."/>
            <person name="Buyck B."/>
            <person name="Bense V."/>
            <person name="Catcheside P."/>
            <person name="Chovatia M."/>
            <person name="Cooper J."/>
            <person name="Damon W."/>
            <person name="Desjardin D."/>
            <person name="Finy P."/>
            <person name="Geml J."/>
            <person name="Haridas S."/>
            <person name="Hughes K."/>
            <person name="Justo A."/>
            <person name="Karasinski D."/>
            <person name="Kautmanova I."/>
            <person name="Kiss B."/>
            <person name="Kocsube S."/>
            <person name="Kotiranta H."/>
            <person name="LaButti K.M."/>
            <person name="Lechner B.E."/>
            <person name="Liimatainen K."/>
            <person name="Lipzen A."/>
            <person name="Lukacs Z."/>
            <person name="Mihaltcheva S."/>
            <person name="Morgado L.N."/>
            <person name="Niskanen T."/>
            <person name="Noordeloos M.E."/>
            <person name="Ohm R.A."/>
            <person name="Ortiz-Santana B."/>
            <person name="Ovrebo C."/>
            <person name="Racz N."/>
            <person name="Riley R."/>
            <person name="Savchenko A."/>
            <person name="Shiryaev A."/>
            <person name="Soop K."/>
            <person name="Spirin V."/>
            <person name="Szebenyi C."/>
            <person name="Tomsovsky M."/>
            <person name="Tulloss R.E."/>
            <person name="Uehling J."/>
            <person name="Grigoriev I.V."/>
            <person name="Vagvolgyi C."/>
            <person name="Papp T."/>
            <person name="Martin F.M."/>
            <person name="Miettinen O."/>
            <person name="Hibbett D.S."/>
            <person name="Nagy L.G."/>
        </authorList>
    </citation>
    <scope>NUCLEOTIDE SEQUENCE [LARGE SCALE GENOMIC DNA]</scope>
    <source>
        <strain evidence="1 2">NL-1719</strain>
    </source>
</reference>
<evidence type="ECO:0000313" key="1">
    <source>
        <dbReference type="EMBL" id="TFK63641.1"/>
    </source>
</evidence>